<dbReference type="Proteomes" id="UP001519460">
    <property type="component" value="Unassembled WGS sequence"/>
</dbReference>
<feature type="compositionally biased region" description="Basic and acidic residues" evidence="1">
    <location>
        <begin position="27"/>
        <end position="37"/>
    </location>
</feature>
<organism evidence="2 3">
    <name type="scientific">Batillaria attramentaria</name>
    <dbReference type="NCBI Taxonomy" id="370345"/>
    <lineage>
        <taxon>Eukaryota</taxon>
        <taxon>Metazoa</taxon>
        <taxon>Spiralia</taxon>
        <taxon>Lophotrochozoa</taxon>
        <taxon>Mollusca</taxon>
        <taxon>Gastropoda</taxon>
        <taxon>Caenogastropoda</taxon>
        <taxon>Sorbeoconcha</taxon>
        <taxon>Cerithioidea</taxon>
        <taxon>Batillariidae</taxon>
        <taxon>Batillaria</taxon>
    </lineage>
</organism>
<evidence type="ECO:0000256" key="1">
    <source>
        <dbReference type="SAM" id="MobiDB-lite"/>
    </source>
</evidence>
<keyword evidence="3" id="KW-1185">Reference proteome</keyword>
<feature type="region of interest" description="Disordered" evidence="1">
    <location>
        <begin position="1"/>
        <end position="64"/>
    </location>
</feature>
<accession>A0ABD0KUP6</accession>
<dbReference type="AlphaFoldDB" id="A0ABD0KUP6"/>
<proteinExistence type="predicted"/>
<evidence type="ECO:0000313" key="2">
    <source>
        <dbReference type="EMBL" id="KAK7490512.1"/>
    </source>
</evidence>
<dbReference type="EMBL" id="JACVVK020000126">
    <property type="protein sequence ID" value="KAK7490512.1"/>
    <property type="molecule type" value="Genomic_DNA"/>
</dbReference>
<name>A0ABD0KUP6_9CAEN</name>
<sequence>MPVDGVTGNISSTIGVSQEDAASAGRGSRDGLARNDETGVGGTHHPHSAPRPAGNRKCQGDDRFHLHRSPLRPAQLEVLARCWLHTIRAVCCHLGCHS</sequence>
<protein>
    <submittedName>
        <fullName evidence="2">Uncharacterized protein</fullName>
    </submittedName>
</protein>
<gene>
    <name evidence="2" type="ORF">BaRGS_00018298</name>
</gene>
<evidence type="ECO:0000313" key="3">
    <source>
        <dbReference type="Proteomes" id="UP001519460"/>
    </source>
</evidence>
<reference evidence="2 3" key="1">
    <citation type="journal article" date="2023" name="Sci. Data">
        <title>Genome assembly of the Korean intertidal mud-creeper Batillaria attramentaria.</title>
        <authorList>
            <person name="Patra A.K."/>
            <person name="Ho P.T."/>
            <person name="Jun S."/>
            <person name="Lee S.J."/>
            <person name="Kim Y."/>
            <person name="Won Y.J."/>
        </authorList>
    </citation>
    <scope>NUCLEOTIDE SEQUENCE [LARGE SCALE GENOMIC DNA]</scope>
    <source>
        <strain evidence="2">Wonlab-2016</strain>
    </source>
</reference>
<comment type="caution">
    <text evidence="2">The sequence shown here is derived from an EMBL/GenBank/DDBJ whole genome shotgun (WGS) entry which is preliminary data.</text>
</comment>